<evidence type="ECO:0000256" key="3">
    <source>
        <dbReference type="ARBA" id="ARBA00023125"/>
    </source>
</evidence>
<keyword evidence="9" id="KW-1185">Reference proteome</keyword>
<keyword evidence="4" id="KW-0804">Transcription</keyword>
<evidence type="ECO:0000256" key="1">
    <source>
        <dbReference type="ARBA" id="ARBA00004123"/>
    </source>
</evidence>
<feature type="domain" description="TF-B3" evidence="7">
    <location>
        <begin position="99"/>
        <end position="188"/>
    </location>
</feature>
<dbReference type="Pfam" id="PF02362">
    <property type="entry name" value="B3"/>
    <property type="match status" value="1"/>
</dbReference>
<dbReference type="GO" id="GO:0005634">
    <property type="term" value="C:nucleus"/>
    <property type="evidence" value="ECO:0007669"/>
    <property type="project" value="UniProtKB-SubCell"/>
</dbReference>
<dbReference type="Gene3D" id="2.40.330.10">
    <property type="entry name" value="DNA-binding pseudobarrel domain"/>
    <property type="match status" value="1"/>
</dbReference>
<sequence>MGFATAASGSFPYRGSRYGGFATKAICRRKGVKWRHEGPHNGPRPGQARRLVSPPRGPFTKKIMLGTPAEVLGEGPSKKSRGRKANIGHFPDEIGSDHFLRIIFKPNFGQLLIPDKFVKWFGSIPSNIIVRTNSGCSWRMTTRREGKDTFIDQGCTTFAIAHHLKICQFLTFKKVSTLEYSLVIFDHTCTDVMSRCPDHGDATGCVIFEEEV</sequence>
<feature type="region of interest" description="Disordered" evidence="6">
    <location>
        <begin position="33"/>
        <end position="56"/>
    </location>
</feature>
<comment type="caution">
    <text evidence="8">The sequence shown here is derived from an EMBL/GenBank/DDBJ whole genome shotgun (WGS) entry which is preliminary data.</text>
</comment>
<protein>
    <recommendedName>
        <fullName evidence="7">TF-B3 domain-containing protein</fullName>
    </recommendedName>
</protein>
<dbReference type="InterPro" id="IPR015300">
    <property type="entry name" value="DNA-bd_pseudobarrel_sf"/>
</dbReference>
<dbReference type="InterPro" id="IPR050655">
    <property type="entry name" value="Plant_B3_domain"/>
</dbReference>
<proteinExistence type="predicted"/>
<evidence type="ECO:0000313" key="9">
    <source>
        <dbReference type="Proteomes" id="UP001231189"/>
    </source>
</evidence>
<dbReference type="InterPro" id="IPR003340">
    <property type="entry name" value="B3_DNA-bd"/>
</dbReference>
<keyword evidence="3" id="KW-0238">DNA-binding</keyword>
<keyword evidence="5" id="KW-0539">Nucleus</keyword>
<dbReference type="PANTHER" id="PTHR31920">
    <property type="entry name" value="B3 DOMAIN-CONTAINING"/>
    <property type="match status" value="1"/>
</dbReference>
<dbReference type="CDD" id="cd10017">
    <property type="entry name" value="B3_DNA"/>
    <property type="match status" value="1"/>
</dbReference>
<dbReference type="AlphaFoldDB" id="A0AAD8W4V5"/>
<dbReference type="SMART" id="SM01019">
    <property type="entry name" value="B3"/>
    <property type="match status" value="1"/>
</dbReference>
<keyword evidence="2" id="KW-0805">Transcription regulation</keyword>
<evidence type="ECO:0000256" key="5">
    <source>
        <dbReference type="ARBA" id="ARBA00023242"/>
    </source>
</evidence>
<reference evidence="8" key="1">
    <citation type="submission" date="2023-07" db="EMBL/GenBank/DDBJ databases">
        <title>A chromosome-level genome assembly of Lolium multiflorum.</title>
        <authorList>
            <person name="Chen Y."/>
            <person name="Copetti D."/>
            <person name="Kolliker R."/>
            <person name="Studer B."/>
        </authorList>
    </citation>
    <scope>NUCLEOTIDE SEQUENCE</scope>
    <source>
        <strain evidence="8">02402/16</strain>
        <tissue evidence="8">Leaf</tissue>
    </source>
</reference>
<dbReference type="SUPFAM" id="SSF101936">
    <property type="entry name" value="DNA-binding pseudobarrel domain"/>
    <property type="match status" value="1"/>
</dbReference>
<evidence type="ECO:0000259" key="7">
    <source>
        <dbReference type="SMART" id="SM01019"/>
    </source>
</evidence>
<evidence type="ECO:0000256" key="4">
    <source>
        <dbReference type="ARBA" id="ARBA00023163"/>
    </source>
</evidence>
<dbReference type="GO" id="GO:0003677">
    <property type="term" value="F:DNA binding"/>
    <property type="evidence" value="ECO:0007669"/>
    <property type="project" value="UniProtKB-KW"/>
</dbReference>
<gene>
    <name evidence="8" type="ORF">QYE76_061606</name>
</gene>
<dbReference type="EMBL" id="JAUUTY010000004">
    <property type="protein sequence ID" value="KAK1643801.1"/>
    <property type="molecule type" value="Genomic_DNA"/>
</dbReference>
<evidence type="ECO:0000313" key="8">
    <source>
        <dbReference type="EMBL" id="KAK1643801.1"/>
    </source>
</evidence>
<evidence type="ECO:0000256" key="6">
    <source>
        <dbReference type="SAM" id="MobiDB-lite"/>
    </source>
</evidence>
<dbReference type="Proteomes" id="UP001231189">
    <property type="component" value="Unassembled WGS sequence"/>
</dbReference>
<name>A0AAD8W4V5_LOLMU</name>
<evidence type="ECO:0000256" key="2">
    <source>
        <dbReference type="ARBA" id="ARBA00023015"/>
    </source>
</evidence>
<dbReference type="PANTHER" id="PTHR31920:SF111">
    <property type="entry name" value="B3 DOMAIN-CONTAINING PROTEIN OS03G0621600-RELATED"/>
    <property type="match status" value="1"/>
</dbReference>
<organism evidence="8 9">
    <name type="scientific">Lolium multiflorum</name>
    <name type="common">Italian ryegrass</name>
    <name type="synonym">Lolium perenne subsp. multiflorum</name>
    <dbReference type="NCBI Taxonomy" id="4521"/>
    <lineage>
        <taxon>Eukaryota</taxon>
        <taxon>Viridiplantae</taxon>
        <taxon>Streptophyta</taxon>
        <taxon>Embryophyta</taxon>
        <taxon>Tracheophyta</taxon>
        <taxon>Spermatophyta</taxon>
        <taxon>Magnoliopsida</taxon>
        <taxon>Liliopsida</taxon>
        <taxon>Poales</taxon>
        <taxon>Poaceae</taxon>
        <taxon>BOP clade</taxon>
        <taxon>Pooideae</taxon>
        <taxon>Poodae</taxon>
        <taxon>Poeae</taxon>
        <taxon>Poeae Chloroplast Group 2 (Poeae type)</taxon>
        <taxon>Loliodinae</taxon>
        <taxon>Loliinae</taxon>
        <taxon>Lolium</taxon>
    </lineage>
</organism>
<comment type="subcellular location">
    <subcellularLocation>
        <location evidence="1">Nucleus</location>
    </subcellularLocation>
</comment>
<accession>A0AAD8W4V5</accession>